<dbReference type="FunFam" id="3.40.190.10:FF:000060">
    <property type="entry name" value="Glutamate receptor ionotropic, kainate 1"/>
    <property type="match status" value="1"/>
</dbReference>
<dbReference type="Pfam" id="PF10613">
    <property type="entry name" value="Lig_chan-Glu_bd"/>
    <property type="match status" value="1"/>
</dbReference>
<dbReference type="SMART" id="SM00918">
    <property type="entry name" value="Lig_chan-Glu_bd"/>
    <property type="match status" value="1"/>
</dbReference>
<dbReference type="Gene3D" id="3.40.50.2300">
    <property type="match status" value="2"/>
</dbReference>
<evidence type="ECO:0000256" key="6">
    <source>
        <dbReference type="ARBA" id="ARBA00023018"/>
    </source>
</evidence>
<evidence type="ECO:0000256" key="13">
    <source>
        <dbReference type="ARBA" id="ARBA00023286"/>
    </source>
</evidence>
<evidence type="ECO:0000259" key="22">
    <source>
        <dbReference type="SMART" id="SM00918"/>
    </source>
</evidence>
<evidence type="ECO:0000256" key="11">
    <source>
        <dbReference type="ARBA" id="ARBA00023257"/>
    </source>
</evidence>
<sequence>MTKHNFEQSLLQSSVSHDPSEIILISAILDDSSVCGRGERLALALARENINSVMEGPARARVEVDIFELQKDSQYETTDTMCQILPKGVVSVIGPASSPASGSIVSHICGEKEIPHVKIGPEETPRLPYLRFASVTLYPSNEDLSLAIGAILRSFSYPSASLVCAKAECLLRLEELIRGFLISRETLSIRMLDDNLDPTPLLKEIRDDKIATIIIDANASISYLILKKASELGMTSDFPLLWLDDIVDEQSNIVGFSMFNITHPFYLEFIRSLNLSWREGCDINPYPGPALSSALLFDAVHVVVSAVQELNRSQEIGVKPLSCTSPQIWQHGTSLMNYLRMVEYDGLTGRVEFNSKGLRTNYSLHILEKHRGGHKEIGIWYSNNTLLMNSTSLDINVSETLANKSLIITTILENPYVMRKVNYQEFEGNEQYEGFCVDMLRELADSLKFTFRIKLVDDGLYGAPEPNGSWTGMVGELINRKADLAVAAFTITSEREKVIDFSKPFMTLGISILYRVHIGRKPGYFSFLDPFSPAVWLFMLLAYLAVSCVLFLSARLSPYEWYNPHPCLREHRDLLENQYTLGNSLWFPVGGFMQQGSEIMPRALSTRCVSGVWWAFTLIIISSYTANLAAFLTVQRMEVPIESPDDLADQTNIQYGTIHGGSTMTFFMNSRYQTYQRMWNYMYSKQPSVFVKSTEEGIARVLNSKYAFLLESTMNEYHRSLKCNLTQIGGLLDTKGYGIGMPFGEREGHNTTENDLNSSLHFHIQLGWLEGLGMENIGGIFVVLICGLIIAVFVAVMEFVWSTRRSAETDEVSVCQEMLTEFRNAVSCKKSSRLRRRRPLSSSLALRHPTRITLGAPRPLHLVREMRLSNGKLYSGGGPSDMGPGPQRLLEDPLVANMPLPRGCTHVRICQECRRIQSLRTTSCTRIPPSSGPLPRLAPPPPHSSSNTDRQKRYETQTC</sequence>
<keyword evidence="10" id="KW-0325">Glycoprotein</keyword>
<feature type="region of interest" description="Disordered" evidence="20">
    <location>
        <begin position="923"/>
        <end position="959"/>
    </location>
</feature>
<feature type="domain" description="Ionotropic glutamate receptor C-terminal" evidence="21">
    <location>
        <begin position="405"/>
        <end position="771"/>
    </location>
</feature>
<keyword evidence="3 19" id="KW-0812">Transmembrane</keyword>
<dbReference type="CDD" id="cd06394">
    <property type="entry name" value="PBP1_iGluR_Kainate_KA1_2"/>
    <property type="match status" value="1"/>
</dbReference>
<evidence type="ECO:0000256" key="20">
    <source>
        <dbReference type="SAM" id="MobiDB-lite"/>
    </source>
</evidence>
<dbReference type="SUPFAM" id="SSF53850">
    <property type="entry name" value="Periplasmic binding protein-like II"/>
    <property type="match status" value="1"/>
</dbReference>
<keyword evidence="7 19" id="KW-0406">Ion transport</keyword>
<feature type="transmembrane region" description="Helical" evidence="19">
    <location>
        <begin position="612"/>
        <end position="634"/>
    </location>
</feature>
<accession>A0A673IRE7</accession>
<keyword evidence="5 19" id="KW-1133">Transmembrane helix</keyword>
<keyword evidence="13 19" id="KW-1071">Ligand-gated ion channel</keyword>
<evidence type="ECO:0000256" key="19">
    <source>
        <dbReference type="RuleBase" id="RU367118"/>
    </source>
</evidence>
<evidence type="ECO:0000256" key="3">
    <source>
        <dbReference type="ARBA" id="ARBA00022692"/>
    </source>
</evidence>
<proteinExistence type="inferred from homology"/>
<dbReference type="Gene3D" id="3.40.190.10">
    <property type="entry name" value="Periplasmic binding protein-like II"/>
    <property type="match status" value="1"/>
</dbReference>
<evidence type="ECO:0000256" key="10">
    <source>
        <dbReference type="ARBA" id="ARBA00023180"/>
    </source>
</evidence>
<dbReference type="GO" id="GO:0015276">
    <property type="term" value="F:ligand-gated monoatomic ion channel activity"/>
    <property type="evidence" value="ECO:0007669"/>
    <property type="project" value="InterPro"/>
</dbReference>
<evidence type="ECO:0000313" key="24">
    <source>
        <dbReference type="Proteomes" id="UP000472270"/>
    </source>
</evidence>
<dbReference type="GO" id="GO:0045211">
    <property type="term" value="C:postsynaptic membrane"/>
    <property type="evidence" value="ECO:0007669"/>
    <property type="project" value="UniProtKB-SubCell"/>
</dbReference>
<keyword evidence="2 19" id="KW-1003">Cell membrane</keyword>
<comment type="similarity">
    <text evidence="19">Belongs to the glutamate-gated ion channel (TC 1.A.10.1) family.</text>
</comment>
<evidence type="ECO:0000256" key="16">
    <source>
        <dbReference type="ARBA" id="ARBA00034107"/>
    </source>
</evidence>
<keyword evidence="8 19" id="KW-0472">Membrane</keyword>
<organism evidence="23 24">
    <name type="scientific">Sinocyclocheilus rhinocerous</name>
    <dbReference type="NCBI Taxonomy" id="307959"/>
    <lineage>
        <taxon>Eukaryota</taxon>
        <taxon>Metazoa</taxon>
        <taxon>Chordata</taxon>
        <taxon>Craniata</taxon>
        <taxon>Vertebrata</taxon>
        <taxon>Euteleostomi</taxon>
        <taxon>Actinopterygii</taxon>
        <taxon>Neopterygii</taxon>
        <taxon>Teleostei</taxon>
        <taxon>Ostariophysi</taxon>
        <taxon>Cypriniformes</taxon>
        <taxon>Cyprinidae</taxon>
        <taxon>Cyprininae</taxon>
        <taxon>Sinocyclocheilus</taxon>
    </lineage>
</organism>
<dbReference type="Ensembl" id="ENSSRHT00000041281.1">
    <property type="protein sequence ID" value="ENSSRHP00000040134.1"/>
    <property type="gene ID" value="ENSSRHG00000020433.1"/>
</dbReference>
<keyword evidence="4" id="KW-0732">Signal</keyword>
<dbReference type="InterPro" id="IPR001828">
    <property type="entry name" value="ANF_lig-bd_rcpt"/>
</dbReference>
<feature type="transmembrane region" description="Helical" evidence="19">
    <location>
        <begin position="777"/>
        <end position="801"/>
    </location>
</feature>
<evidence type="ECO:0000256" key="2">
    <source>
        <dbReference type="ARBA" id="ARBA00022475"/>
    </source>
</evidence>
<dbReference type="InterPro" id="IPR001320">
    <property type="entry name" value="Iontro_rcpt_C"/>
</dbReference>
<gene>
    <name evidence="23" type="primary">LOC107724152</name>
</gene>
<protein>
    <recommendedName>
        <fullName evidence="19">Glutamate receptor</fullName>
    </recommendedName>
</protein>
<dbReference type="FunFam" id="1.10.287.70:FF:000010">
    <property type="entry name" value="Putative glutamate receptor ionotropic kainate 1"/>
    <property type="match status" value="1"/>
</dbReference>
<evidence type="ECO:0000256" key="5">
    <source>
        <dbReference type="ARBA" id="ARBA00022989"/>
    </source>
</evidence>
<keyword evidence="6 19" id="KW-0770">Synapse</keyword>
<dbReference type="InterPro" id="IPR019594">
    <property type="entry name" value="Glu/Gly-bd"/>
</dbReference>
<dbReference type="Gene3D" id="1.10.287.70">
    <property type="match status" value="1"/>
</dbReference>
<dbReference type="Pfam" id="PF01094">
    <property type="entry name" value="ANF_receptor"/>
    <property type="match status" value="1"/>
</dbReference>
<evidence type="ECO:0000259" key="21">
    <source>
        <dbReference type="SMART" id="SM00079"/>
    </source>
</evidence>
<comment type="subcellular location">
    <subcellularLocation>
        <location evidence="15 19">Postsynaptic cell membrane</location>
        <topology evidence="15 19">Multi-pass membrane protein</topology>
    </subcellularLocation>
    <subcellularLocation>
        <location evidence="16">Presynaptic cell membrane</location>
        <topology evidence="16">Multi-pass membrane protein</topology>
    </subcellularLocation>
</comment>
<dbReference type="FunFam" id="3.40.190.10:FF:000072">
    <property type="entry name" value="glutamate receptor ionotropic, kainate 4"/>
    <property type="match status" value="1"/>
</dbReference>
<evidence type="ECO:0000256" key="7">
    <source>
        <dbReference type="ARBA" id="ARBA00023065"/>
    </source>
</evidence>
<evidence type="ECO:0000313" key="23">
    <source>
        <dbReference type="Ensembl" id="ENSSRHP00000040134.1"/>
    </source>
</evidence>
<feature type="compositionally biased region" description="Basic and acidic residues" evidence="20">
    <location>
        <begin position="949"/>
        <end position="959"/>
    </location>
</feature>
<feature type="binding site" evidence="17">
    <location>
        <position position="663"/>
    </location>
    <ligand>
        <name>L-glutamate</name>
        <dbReference type="ChEBI" id="CHEBI:29985"/>
    </ligand>
</feature>
<feature type="binding site" evidence="17">
    <location>
        <position position="490"/>
    </location>
    <ligand>
        <name>L-glutamate</name>
        <dbReference type="ChEBI" id="CHEBI:29985"/>
    </ligand>
</feature>
<keyword evidence="24" id="KW-1185">Reference proteome</keyword>
<evidence type="ECO:0000256" key="4">
    <source>
        <dbReference type="ARBA" id="ARBA00022729"/>
    </source>
</evidence>
<name>A0A673IRE7_9TELE</name>
<dbReference type="InterPro" id="IPR001508">
    <property type="entry name" value="Iono_Glu_rcpt_met"/>
</dbReference>
<feature type="binding site" evidence="17">
    <location>
        <position position="662"/>
    </location>
    <ligand>
        <name>L-glutamate</name>
        <dbReference type="ChEBI" id="CHEBI:29985"/>
    </ligand>
</feature>
<keyword evidence="14 19" id="KW-0407">Ion channel</keyword>
<reference evidence="23" key="2">
    <citation type="submission" date="2025-09" db="UniProtKB">
        <authorList>
            <consortium name="Ensembl"/>
        </authorList>
    </citation>
    <scope>IDENTIFICATION</scope>
</reference>
<evidence type="ECO:0000256" key="17">
    <source>
        <dbReference type="PIRSR" id="PIRSR601508-1"/>
    </source>
</evidence>
<evidence type="ECO:0000256" key="8">
    <source>
        <dbReference type="ARBA" id="ARBA00023136"/>
    </source>
</evidence>
<dbReference type="SUPFAM" id="SSF53822">
    <property type="entry name" value="Periplasmic binding protein-like I"/>
    <property type="match status" value="1"/>
</dbReference>
<dbReference type="Proteomes" id="UP000472270">
    <property type="component" value="Unassembled WGS sequence"/>
</dbReference>
<feature type="binding site" evidence="17">
    <location>
        <position position="495"/>
    </location>
    <ligand>
        <name>L-glutamate</name>
        <dbReference type="ChEBI" id="CHEBI:29985"/>
    </ligand>
</feature>
<dbReference type="SMART" id="SM00079">
    <property type="entry name" value="PBPe"/>
    <property type="match status" value="1"/>
</dbReference>
<feature type="site" description="Crucial to convey clamshell closure to channel opening" evidence="18">
    <location>
        <position position="641"/>
    </location>
</feature>
<evidence type="ECO:0000256" key="14">
    <source>
        <dbReference type="ARBA" id="ARBA00023303"/>
    </source>
</evidence>
<dbReference type="InterPro" id="IPR015683">
    <property type="entry name" value="Ionotropic_Glu_rcpt"/>
</dbReference>
<evidence type="ECO:0000256" key="15">
    <source>
        <dbReference type="ARBA" id="ARBA00034104"/>
    </source>
</evidence>
<keyword evidence="9 19" id="KW-0675">Receptor</keyword>
<feature type="compositionally biased region" description="Pro residues" evidence="20">
    <location>
        <begin position="930"/>
        <end position="943"/>
    </location>
</feature>
<evidence type="ECO:0000256" key="18">
    <source>
        <dbReference type="PIRSR" id="PIRSR601508-2"/>
    </source>
</evidence>
<evidence type="ECO:0000256" key="1">
    <source>
        <dbReference type="ARBA" id="ARBA00022448"/>
    </source>
</evidence>
<reference evidence="23" key="1">
    <citation type="submission" date="2025-08" db="UniProtKB">
        <authorList>
            <consortium name="Ensembl"/>
        </authorList>
    </citation>
    <scope>IDENTIFICATION</scope>
</reference>
<dbReference type="InterPro" id="IPR028082">
    <property type="entry name" value="Peripla_BP_I"/>
</dbReference>
<comment type="function">
    <text evidence="19">Receptor for glutamate that functions as a ligand-gated ion channel in the central nervous system and plays an important role in excitatory synaptic transmission. L-glutamate acts as an excitatory neurotransmitter at many synapses in the central nervous system.</text>
</comment>
<feature type="domain" description="Ionotropic glutamate receptor L-glutamate and glycine-binding" evidence="22">
    <location>
        <begin position="415"/>
        <end position="479"/>
    </location>
</feature>
<dbReference type="PANTHER" id="PTHR18966">
    <property type="entry name" value="IONOTROPIC GLUTAMATE RECEPTOR"/>
    <property type="match status" value="1"/>
</dbReference>
<feature type="binding site" evidence="17">
    <location>
        <position position="711"/>
    </location>
    <ligand>
        <name>L-glutamate</name>
        <dbReference type="ChEBI" id="CHEBI:29985"/>
    </ligand>
</feature>
<dbReference type="GO" id="GO:0038023">
    <property type="term" value="F:signaling receptor activity"/>
    <property type="evidence" value="ECO:0007669"/>
    <property type="project" value="InterPro"/>
</dbReference>
<evidence type="ECO:0000256" key="9">
    <source>
        <dbReference type="ARBA" id="ARBA00023170"/>
    </source>
</evidence>
<keyword evidence="11 19" id="KW-0628">Postsynaptic cell membrane</keyword>
<dbReference type="AlphaFoldDB" id="A0A673IRE7"/>
<dbReference type="GO" id="GO:0042734">
    <property type="term" value="C:presynaptic membrane"/>
    <property type="evidence" value="ECO:0007669"/>
    <property type="project" value="UniProtKB-SubCell"/>
</dbReference>
<feature type="transmembrane region" description="Helical" evidence="19">
    <location>
        <begin position="534"/>
        <end position="554"/>
    </location>
</feature>
<keyword evidence="1 19" id="KW-0813">Transport</keyword>
<evidence type="ECO:0000256" key="12">
    <source>
        <dbReference type="ARBA" id="ARBA00023273"/>
    </source>
</evidence>
<dbReference type="PRINTS" id="PR00177">
    <property type="entry name" value="NMDARECEPTOR"/>
</dbReference>
<dbReference type="Pfam" id="PF00060">
    <property type="entry name" value="Lig_chan"/>
    <property type="match status" value="1"/>
</dbReference>
<keyword evidence="12" id="KW-0966">Cell projection</keyword>